<evidence type="ECO:0000313" key="2">
    <source>
        <dbReference type="EMBL" id="CAF4514248.1"/>
    </source>
</evidence>
<proteinExistence type="predicted"/>
<dbReference type="EMBL" id="CAJOBC010108450">
    <property type="protein sequence ID" value="CAF4514248.1"/>
    <property type="molecule type" value="Genomic_DNA"/>
</dbReference>
<sequence length="121" mass="12811">MVSSLGYPGTPTFNLAILVPLEAAVCLSPEILCNPLTVDGECSSNSNCKCLSTTTRWGICAAECISCSALTRCQEDNVTCLMANTVCVIDSRCGNQPLCYPLELTSPNICPPVDMNTKITA</sequence>
<keyword evidence="3" id="KW-1185">Reference proteome</keyword>
<organism evidence="1 3">
    <name type="scientific">Didymodactylos carnosus</name>
    <dbReference type="NCBI Taxonomy" id="1234261"/>
    <lineage>
        <taxon>Eukaryota</taxon>
        <taxon>Metazoa</taxon>
        <taxon>Spiralia</taxon>
        <taxon>Gnathifera</taxon>
        <taxon>Rotifera</taxon>
        <taxon>Eurotatoria</taxon>
        <taxon>Bdelloidea</taxon>
        <taxon>Philodinida</taxon>
        <taxon>Philodinidae</taxon>
        <taxon>Didymodactylos</taxon>
    </lineage>
</organism>
<evidence type="ECO:0000313" key="1">
    <source>
        <dbReference type="EMBL" id="CAF1622723.1"/>
    </source>
</evidence>
<dbReference type="OrthoDB" id="10029907at2759"/>
<gene>
    <name evidence="1" type="ORF">GPM918_LOCUS43835</name>
    <name evidence="2" type="ORF">SRO942_LOCUS45460</name>
</gene>
<protein>
    <submittedName>
        <fullName evidence="1">Uncharacterized protein</fullName>
    </submittedName>
</protein>
<dbReference type="AlphaFoldDB" id="A0A816CFF9"/>
<comment type="caution">
    <text evidence="1">The sequence shown here is derived from an EMBL/GenBank/DDBJ whole genome shotgun (WGS) entry which is preliminary data.</text>
</comment>
<dbReference type="Proteomes" id="UP000681722">
    <property type="component" value="Unassembled WGS sequence"/>
</dbReference>
<feature type="non-terminal residue" evidence="1">
    <location>
        <position position="121"/>
    </location>
</feature>
<reference evidence="1" key="1">
    <citation type="submission" date="2021-02" db="EMBL/GenBank/DDBJ databases">
        <authorList>
            <person name="Nowell W R."/>
        </authorList>
    </citation>
    <scope>NUCLEOTIDE SEQUENCE</scope>
</reference>
<name>A0A816CFF9_9BILA</name>
<accession>A0A816CFF9</accession>
<dbReference type="Proteomes" id="UP000663829">
    <property type="component" value="Unassembled WGS sequence"/>
</dbReference>
<dbReference type="EMBL" id="CAJNOQ010041169">
    <property type="protein sequence ID" value="CAF1622723.1"/>
    <property type="molecule type" value="Genomic_DNA"/>
</dbReference>
<evidence type="ECO:0000313" key="3">
    <source>
        <dbReference type="Proteomes" id="UP000663829"/>
    </source>
</evidence>